<evidence type="ECO:0000313" key="1">
    <source>
        <dbReference type="EMBL" id="GIJ49426.1"/>
    </source>
</evidence>
<evidence type="ECO:0000313" key="2">
    <source>
        <dbReference type="Proteomes" id="UP000619260"/>
    </source>
</evidence>
<dbReference type="RefSeq" id="WP_203902901.1">
    <property type="nucleotide sequence ID" value="NZ_BOPF01000027.1"/>
</dbReference>
<comment type="caution">
    <text evidence="1">The sequence shown here is derived from an EMBL/GenBank/DDBJ whole genome shotgun (WGS) entry which is preliminary data.</text>
</comment>
<sequence>MVDVESQPPTLHADNKRAWIRVGWYQDGGQRLVFGSGVPEHDPKRKINGSTAGTVSIRDGCRYETIQAQITGVRREGLYGKRLVVILAVLELGAFSLTIDRDDREVIKSVVMYLFDIDESFRHGPQDEVD</sequence>
<organism evidence="1 2">
    <name type="scientific">Virgisporangium aliadipatigenens</name>
    <dbReference type="NCBI Taxonomy" id="741659"/>
    <lineage>
        <taxon>Bacteria</taxon>
        <taxon>Bacillati</taxon>
        <taxon>Actinomycetota</taxon>
        <taxon>Actinomycetes</taxon>
        <taxon>Micromonosporales</taxon>
        <taxon>Micromonosporaceae</taxon>
        <taxon>Virgisporangium</taxon>
    </lineage>
</organism>
<protein>
    <submittedName>
        <fullName evidence="1">Uncharacterized protein</fullName>
    </submittedName>
</protein>
<dbReference type="AlphaFoldDB" id="A0A8J3YQ83"/>
<keyword evidence="2" id="KW-1185">Reference proteome</keyword>
<gene>
    <name evidence="1" type="ORF">Val02_63120</name>
</gene>
<dbReference type="Proteomes" id="UP000619260">
    <property type="component" value="Unassembled WGS sequence"/>
</dbReference>
<name>A0A8J3YQ83_9ACTN</name>
<proteinExistence type="predicted"/>
<reference evidence="1" key="1">
    <citation type="submission" date="2021-01" db="EMBL/GenBank/DDBJ databases">
        <title>Whole genome shotgun sequence of Virgisporangium aliadipatigenens NBRC 105644.</title>
        <authorList>
            <person name="Komaki H."/>
            <person name="Tamura T."/>
        </authorList>
    </citation>
    <scope>NUCLEOTIDE SEQUENCE</scope>
    <source>
        <strain evidence="1">NBRC 105644</strain>
    </source>
</reference>
<dbReference type="EMBL" id="BOPF01000027">
    <property type="protein sequence ID" value="GIJ49426.1"/>
    <property type="molecule type" value="Genomic_DNA"/>
</dbReference>
<accession>A0A8J3YQ83</accession>